<dbReference type="PRINTS" id="PR00047">
    <property type="entry name" value="STROIDFINGER"/>
</dbReference>
<dbReference type="GO" id="GO:0006950">
    <property type="term" value="P:response to stress"/>
    <property type="evidence" value="ECO:0007669"/>
    <property type="project" value="UniProtKB-ARBA"/>
</dbReference>
<keyword evidence="3" id="KW-0863">Zinc-finger</keyword>
<comment type="subcellular location">
    <subcellularLocation>
        <location evidence="1">Nucleus</location>
    </subcellularLocation>
</comment>
<dbReference type="CDD" id="cd06929">
    <property type="entry name" value="NR_LBD_F1"/>
    <property type="match status" value="1"/>
</dbReference>
<dbReference type="Gene3D" id="1.10.565.10">
    <property type="entry name" value="Retinoid X Receptor"/>
    <property type="match status" value="1"/>
</dbReference>
<dbReference type="Gene3D" id="3.30.50.10">
    <property type="entry name" value="Erythroid Transcription Factor GATA-1, subunit A"/>
    <property type="match status" value="1"/>
</dbReference>
<evidence type="ECO:0000256" key="3">
    <source>
        <dbReference type="ARBA" id="ARBA00022771"/>
    </source>
</evidence>
<keyword evidence="6" id="KW-0238">DNA-binding</keyword>
<dbReference type="GO" id="GO:0045944">
    <property type="term" value="P:positive regulation of transcription by RNA polymerase II"/>
    <property type="evidence" value="ECO:0007669"/>
    <property type="project" value="TreeGrafter"/>
</dbReference>
<evidence type="ECO:0000256" key="8">
    <source>
        <dbReference type="ARBA" id="ARBA00023170"/>
    </source>
</evidence>
<dbReference type="AlphaFoldDB" id="A0A6A7FZN3"/>
<feature type="region of interest" description="Disordered" evidence="10">
    <location>
        <begin position="549"/>
        <end position="592"/>
    </location>
</feature>
<keyword evidence="7" id="KW-0804">Transcription</keyword>
<feature type="region of interest" description="Disordered" evidence="10">
    <location>
        <begin position="173"/>
        <end position="194"/>
    </location>
</feature>
<evidence type="ECO:0000313" key="13">
    <source>
        <dbReference type="EMBL" id="LAC23513.1"/>
    </source>
</evidence>
<feature type="compositionally biased region" description="Low complexity" evidence="10">
    <location>
        <begin position="564"/>
        <end position="590"/>
    </location>
</feature>
<dbReference type="GO" id="GO:0000978">
    <property type="term" value="F:RNA polymerase II cis-regulatory region sequence-specific DNA binding"/>
    <property type="evidence" value="ECO:0007669"/>
    <property type="project" value="TreeGrafter"/>
</dbReference>
<evidence type="ECO:0000256" key="9">
    <source>
        <dbReference type="ARBA" id="ARBA00023242"/>
    </source>
</evidence>
<evidence type="ECO:0000256" key="1">
    <source>
        <dbReference type="ARBA" id="ARBA00004123"/>
    </source>
</evidence>
<keyword evidence="4" id="KW-0862">Zinc</keyword>
<dbReference type="SMART" id="SM00430">
    <property type="entry name" value="HOLI"/>
    <property type="match status" value="1"/>
</dbReference>
<dbReference type="Pfam" id="PF00105">
    <property type="entry name" value="zf-C4"/>
    <property type="match status" value="1"/>
</dbReference>
<dbReference type="InterPro" id="IPR035500">
    <property type="entry name" value="NHR-like_dom_sf"/>
</dbReference>
<dbReference type="GO" id="GO:0005634">
    <property type="term" value="C:nucleus"/>
    <property type="evidence" value="ECO:0007669"/>
    <property type="project" value="UniProtKB-SubCell"/>
</dbReference>
<dbReference type="PROSITE" id="PS51030">
    <property type="entry name" value="NUCLEAR_REC_DBD_2"/>
    <property type="match status" value="1"/>
</dbReference>
<evidence type="ECO:0000256" key="5">
    <source>
        <dbReference type="ARBA" id="ARBA00023015"/>
    </source>
</evidence>
<name>A0A6A7FZN3_9CRUS</name>
<dbReference type="SUPFAM" id="SSF48508">
    <property type="entry name" value="Nuclear receptor ligand-binding domain"/>
    <property type="match status" value="1"/>
</dbReference>
<dbReference type="GO" id="GO:0000122">
    <property type="term" value="P:negative regulation of transcription by RNA polymerase II"/>
    <property type="evidence" value="ECO:0007669"/>
    <property type="project" value="TreeGrafter"/>
</dbReference>
<dbReference type="FunFam" id="3.30.50.10:FF:000042">
    <property type="entry name" value="Nuclear hormone receptor HR96"/>
    <property type="match status" value="1"/>
</dbReference>
<dbReference type="SMART" id="SM00399">
    <property type="entry name" value="ZnF_C4"/>
    <property type="match status" value="1"/>
</dbReference>
<evidence type="ECO:0000256" key="10">
    <source>
        <dbReference type="SAM" id="MobiDB-lite"/>
    </source>
</evidence>
<keyword evidence="5" id="KW-0805">Transcription regulation</keyword>
<dbReference type="EMBL" id="IACT01004317">
    <property type="protein sequence ID" value="LAC23513.1"/>
    <property type="molecule type" value="mRNA"/>
</dbReference>
<evidence type="ECO:0000256" key="7">
    <source>
        <dbReference type="ARBA" id="ARBA00023163"/>
    </source>
</evidence>
<dbReference type="InterPro" id="IPR050234">
    <property type="entry name" value="Nuclear_hormone_rcpt_NR1"/>
</dbReference>
<dbReference type="InterPro" id="IPR013088">
    <property type="entry name" value="Znf_NHR/GATA"/>
</dbReference>
<dbReference type="InterPro" id="IPR001628">
    <property type="entry name" value="Znf_hrmn_rcpt"/>
</dbReference>
<reference evidence="13" key="1">
    <citation type="submission" date="2017-11" db="EMBL/GenBank/DDBJ databases">
        <title>The sensing device of the deep-sea amphipod.</title>
        <authorList>
            <person name="Kobayashi H."/>
            <person name="Nagahama T."/>
            <person name="Arai W."/>
            <person name="Sasagawa Y."/>
            <person name="Umeda M."/>
            <person name="Hayashi T."/>
            <person name="Nikaido I."/>
            <person name="Watanabe H."/>
            <person name="Oguri K."/>
            <person name="Kitazato H."/>
            <person name="Fujioka K."/>
            <person name="Kido Y."/>
            <person name="Takami H."/>
        </authorList>
    </citation>
    <scope>NUCLEOTIDE SEQUENCE</scope>
    <source>
        <tissue evidence="13">Whole body</tissue>
    </source>
</reference>
<keyword evidence="8" id="KW-0675">Receptor</keyword>
<dbReference type="GO" id="GO:0004879">
    <property type="term" value="F:nuclear receptor activity"/>
    <property type="evidence" value="ECO:0007669"/>
    <property type="project" value="TreeGrafter"/>
</dbReference>
<evidence type="ECO:0000256" key="4">
    <source>
        <dbReference type="ARBA" id="ARBA00022833"/>
    </source>
</evidence>
<feature type="compositionally biased region" description="Polar residues" evidence="10">
    <location>
        <begin position="181"/>
        <end position="190"/>
    </location>
</feature>
<dbReference type="SUPFAM" id="SSF57716">
    <property type="entry name" value="Glucocorticoid receptor-like (DNA-binding domain)"/>
    <property type="match status" value="1"/>
</dbReference>
<dbReference type="PANTHER" id="PTHR24082">
    <property type="entry name" value="NUCLEAR HORMONE RECEPTOR"/>
    <property type="match status" value="1"/>
</dbReference>
<keyword evidence="2" id="KW-0479">Metal-binding</keyword>
<accession>A0A6A7FZN3</accession>
<dbReference type="CDD" id="cd06966">
    <property type="entry name" value="NR_DBD_CAR"/>
    <property type="match status" value="1"/>
</dbReference>
<sequence>MAEPGLRAPSVAAAASGGEGAGVMMQDQTTDDADAVRDLLQGGACTSTAGGAAGGRGKQDRQCGVCADRALGYNFNAITCESCKAFFRRNALKNKKLKCPFQDSCTVDVVTRRFCQKCRLRKCFDIGMKKEWIMTDEEKQKKKLKIEENKIRKCGNSQSRLFDSSEEAFLSQSPDMKHELSQSPTSSPPYEQSHPELHISSIAPFNTATSTIQCTVDFHNDQQSLNEISPKMSPVPPIVSMSPPNSISKPGSSSAASSFYCESGSSKPQAVVIGMVRSADNNNIASKISRLENQDDVHDRAGEAMSSSFDEAFVQLPSSSIQDAFLARSTDSLSVPPPTDYTMNPNNDSNRISDADSSPFFQPVVSLLVSRSPLPTPNIPVAAVTTIPFNSDANTSQTQKIPSPAHLLNNNLSVDAAVDYENMPHSLTSAADFRRIFCDNQSSSNLPFTPSPAGLFACDVLPTELEASVHQSSGRTSVTRGLSDILDTAVVSSFDHDDLSTGPVRHCSEENTPKHAEFTDISTEGHQLDQRSASYSSFVKENAYFLHERRSSSDDSDQEEEEQQQCSTEDTTQTSCSSSASAAASSTATQPVTETQSLYTAVDCSSSVAPDNRTAGAVNSTAGAVDSTAGAVNSTAGAVNSTAGGANSAAGCVNSTWGCVDTTSGAVNGTSSSDDWSNFKVLDALRAIQPGCKNDDLYHTSDDDNAMESIVNSAVLAEYSPFSLLGNKSSSESAGGGSLALTAAEQHKMRELQTANAAMMAPLSEDQGYKDQHNPSLINIINMTDIAIRRLIQMSKQLSSFSCLCTEDQIALLKGSCTEMMILRSVAAYDVDKDSWKIPEHHDKFKSIKLKVLKAAPGNVQVYDEHKRFILAFKPEWRHDQNIMLLLSAITLFTPSRPNVIHPQAIQYEQCCYLLLLKRYLESSLGGCEGRTVYGGLLERINDLRRLNENHLKLYMQVNPEEVRPLLIEIFDLKQRWYQTK</sequence>
<feature type="domain" description="Nuclear receptor" evidence="11">
    <location>
        <begin position="60"/>
        <end position="135"/>
    </location>
</feature>
<evidence type="ECO:0000259" key="12">
    <source>
        <dbReference type="PROSITE" id="PS51843"/>
    </source>
</evidence>
<feature type="domain" description="NR LBD" evidence="12">
    <location>
        <begin position="744"/>
        <end position="977"/>
    </location>
</feature>
<evidence type="ECO:0000256" key="6">
    <source>
        <dbReference type="ARBA" id="ARBA00023125"/>
    </source>
</evidence>
<dbReference type="PROSITE" id="PS00031">
    <property type="entry name" value="NUCLEAR_REC_DBD_1"/>
    <property type="match status" value="1"/>
</dbReference>
<dbReference type="GO" id="GO:0030154">
    <property type="term" value="P:cell differentiation"/>
    <property type="evidence" value="ECO:0007669"/>
    <property type="project" value="TreeGrafter"/>
</dbReference>
<keyword evidence="9" id="KW-0539">Nucleus</keyword>
<dbReference type="PANTHER" id="PTHR24082:SF283">
    <property type="entry name" value="NUCLEAR HORMONE RECEPTOR HR96"/>
    <property type="match status" value="1"/>
</dbReference>
<organism evidence="13">
    <name type="scientific">Hirondellea gigas</name>
    <dbReference type="NCBI Taxonomy" id="1518452"/>
    <lineage>
        <taxon>Eukaryota</taxon>
        <taxon>Metazoa</taxon>
        <taxon>Ecdysozoa</taxon>
        <taxon>Arthropoda</taxon>
        <taxon>Crustacea</taxon>
        <taxon>Multicrustacea</taxon>
        <taxon>Malacostraca</taxon>
        <taxon>Eumalacostraca</taxon>
        <taxon>Peracarida</taxon>
        <taxon>Amphipoda</taxon>
        <taxon>Amphilochidea</taxon>
        <taxon>Lysianassida</taxon>
        <taxon>Lysianassidira</taxon>
        <taxon>Lysianassoidea</taxon>
        <taxon>Lysianassidae</taxon>
        <taxon>Hirondellea</taxon>
    </lineage>
</organism>
<dbReference type="PROSITE" id="PS51843">
    <property type="entry name" value="NR_LBD"/>
    <property type="match status" value="1"/>
</dbReference>
<evidence type="ECO:0000259" key="11">
    <source>
        <dbReference type="PROSITE" id="PS51030"/>
    </source>
</evidence>
<evidence type="ECO:0000256" key="2">
    <source>
        <dbReference type="ARBA" id="ARBA00022723"/>
    </source>
</evidence>
<dbReference type="GO" id="GO:0008270">
    <property type="term" value="F:zinc ion binding"/>
    <property type="evidence" value="ECO:0007669"/>
    <property type="project" value="UniProtKB-KW"/>
</dbReference>
<dbReference type="InterPro" id="IPR000536">
    <property type="entry name" value="Nucl_hrmn_rcpt_lig-bd"/>
</dbReference>
<feature type="region of interest" description="Disordered" evidence="10">
    <location>
        <begin position="1"/>
        <end position="23"/>
    </location>
</feature>
<feature type="compositionally biased region" description="Acidic residues" evidence="10">
    <location>
        <begin position="554"/>
        <end position="563"/>
    </location>
</feature>
<proteinExistence type="evidence at transcript level"/>
<protein>
    <submittedName>
        <fullName evidence="13">GPI-anchored protein PB15E9.01c</fullName>
    </submittedName>
</protein>